<dbReference type="Pfam" id="PF10615">
    <property type="entry name" value="DUF2470"/>
    <property type="match status" value="1"/>
</dbReference>
<dbReference type="OrthoDB" id="5553410at2759"/>
<evidence type="ECO:0000259" key="1">
    <source>
        <dbReference type="Pfam" id="PF10615"/>
    </source>
</evidence>
<dbReference type="InterPro" id="IPR019595">
    <property type="entry name" value="DUF2470"/>
</dbReference>
<accession>A0A1X2IUF4</accession>
<dbReference type="InterPro" id="IPR028110">
    <property type="entry name" value="TMEM254"/>
</dbReference>
<evidence type="ECO:0000313" key="3">
    <source>
        <dbReference type="Proteomes" id="UP000193560"/>
    </source>
</evidence>
<dbReference type="Pfam" id="PF14934">
    <property type="entry name" value="TMEM254"/>
    <property type="match status" value="1"/>
</dbReference>
<dbReference type="InterPro" id="IPR037119">
    <property type="entry name" value="Haem_oxidase_HugZ-like_sf"/>
</dbReference>
<keyword evidence="3" id="KW-1185">Reference proteome</keyword>
<sequence length="238" mass="26023">MSDPIAPHSAPISAYMSVHQATNLAYVRYFGNIDDAQSATFERIESTGFHVSYERANGTTGQVFIAFNAPLTNREDIRPVLQDMAKEAEDALGLPSSLAGAPPMAAIAKALYAQTTNIYTPPEPAVPLNVFYRVPAREAISVGALFGFLALMGRASDSQLPRLFLSIRQSVIGPTMANKILNTLIYIHIGEASVALLITLRRGWYNSSNVVKWSFSTLLYGVYSMRRLLKHGKDVQGL</sequence>
<dbReference type="Gene3D" id="3.20.180.10">
    <property type="entry name" value="PNP-oxidase-like"/>
    <property type="match status" value="1"/>
</dbReference>
<organism evidence="2 3">
    <name type="scientific">Absidia repens</name>
    <dbReference type="NCBI Taxonomy" id="90262"/>
    <lineage>
        <taxon>Eukaryota</taxon>
        <taxon>Fungi</taxon>
        <taxon>Fungi incertae sedis</taxon>
        <taxon>Mucoromycota</taxon>
        <taxon>Mucoromycotina</taxon>
        <taxon>Mucoromycetes</taxon>
        <taxon>Mucorales</taxon>
        <taxon>Cunninghamellaceae</taxon>
        <taxon>Absidia</taxon>
    </lineage>
</organism>
<proteinExistence type="predicted"/>
<protein>
    <recommendedName>
        <fullName evidence="1">DUF2470 domain-containing protein</fullName>
    </recommendedName>
</protein>
<reference evidence="2 3" key="1">
    <citation type="submission" date="2016-07" db="EMBL/GenBank/DDBJ databases">
        <title>Pervasive Adenine N6-methylation of Active Genes in Fungi.</title>
        <authorList>
            <consortium name="DOE Joint Genome Institute"/>
            <person name="Mondo S.J."/>
            <person name="Dannebaum R.O."/>
            <person name="Kuo R.C."/>
            <person name="Labutti K."/>
            <person name="Haridas S."/>
            <person name="Kuo A."/>
            <person name="Salamov A."/>
            <person name="Ahrendt S.R."/>
            <person name="Lipzen A."/>
            <person name="Sullivan W."/>
            <person name="Andreopoulos W.B."/>
            <person name="Clum A."/>
            <person name="Lindquist E."/>
            <person name="Daum C."/>
            <person name="Ramamoorthy G.K."/>
            <person name="Gryganskyi A."/>
            <person name="Culley D."/>
            <person name="Magnuson J.K."/>
            <person name="James T.Y."/>
            <person name="O'Malley M.A."/>
            <person name="Stajich J.E."/>
            <person name="Spatafora J.W."/>
            <person name="Visel A."/>
            <person name="Grigoriev I.V."/>
        </authorList>
    </citation>
    <scope>NUCLEOTIDE SEQUENCE [LARGE SCALE GENOMIC DNA]</scope>
    <source>
        <strain evidence="2 3">NRRL 1336</strain>
    </source>
</reference>
<name>A0A1X2IUF4_9FUNG</name>
<evidence type="ECO:0000313" key="2">
    <source>
        <dbReference type="EMBL" id="ORZ22392.1"/>
    </source>
</evidence>
<dbReference type="EMBL" id="MCGE01000004">
    <property type="protein sequence ID" value="ORZ22392.1"/>
    <property type="molecule type" value="Genomic_DNA"/>
</dbReference>
<comment type="caution">
    <text evidence="2">The sequence shown here is derived from an EMBL/GenBank/DDBJ whole genome shotgun (WGS) entry which is preliminary data.</text>
</comment>
<dbReference type="AlphaFoldDB" id="A0A1X2IUF4"/>
<dbReference type="Proteomes" id="UP000193560">
    <property type="component" value="Unassembled WGS sequence"/>
</dbReference>
<feature type="domain" description="DUF2470" evidence="1">
    <location>
        <begin position="9"/>
        <end position="84"/>
    </location>
</feature>
<gene>
    <name evidence="2" type="ORF">BCR42DRAFT_368269</name>
</gene>